<dbReference type="InterPro" id="IPR036957">
    <property type="entry name" value="Znf_PARP_sf"/>
</dbReference>
<evidence type="ECO:0000256" key="5">
    <source>
        <dbReference type="ARBA" id="ARBA00023242"/>
    </source>
</evidence>
<dbReference type="InterPro" id="IPR001510">
    <property type="entry name" value="Znf_PARP"/>
</dbReference>
<protein>
    <recommendedName>
        <fullName evidence="6">PARP-type domain-containing protein</fullName>
    </recommendedName>
</protein>
<sequence>MASKIVAEYAKSARSSCKKCGATISKDCLRLGIVSKGPGNFDVTKWHHIDCFPSESHEVIGEKISGFSLLKHIDQEALRKVAHNRKAFNSLDAEEKDKGSSKKLKTYGIYKEVAGSSVDKMQGEGDGNVEENKDSELEIKFSVNEIKEKYKDANLIPNWKAFQTVIFLEQEDGFHTSSKIAAFDFDGCLVKTSVKRVGPDAWSLLYPSIPAKLQSLYNNGYKLVIFTNESNIDRWKNSRQKAVDSKIGRLINFIKLVKIPIQVFISCGMEGTGDPFRKPRTGMWRLLQKNFNSGLEIDMDQNPVFRQIDISKLYGPY</sequence>
<keyword evidence="5" id="KW-0539">Nucleus</keyword>
<dbReference type="GO" id="GO:0046404">
    <property type="term" value="F:ATP-dependent polydeoxyribonucleotide 5'-hydroxyl-kinase activity"/>
    <property type="evidence" value="ECO:0000318"/>
    <property type="project" value="GO_Central"/>
</dbReference>
<dbReference type="SUPFAM" id="SSF57716">
    <property type="entry name" value="Glucocorticoid receptor-like (DNA-binding domain)"/>
    <property type="match status" value="1"/>
</dbReference>
<keyword evidence="4" id="KW-0862">Zinc</keyword>
<dbReference type="NCBIfam" id="TIGR01664">
    <property type="entry name" value="DNA-3'-Pase"/>
    <property type="match status" value="1"/>
</dbReference>
<keyword evidence="3" id="KW-0863">Zinc-finger</keyword>
<evidence type="ECO:0000256" key="3">
    <source>
        <dbReference type="ARBA" id="ARBA00022771"/>
    </source>
</evidence>
<keyword evidence="8" id="KW-1185">Reference proteome</keyword>
<dbReference type="InterPro" id="IPR013954">
    <property type="entry name" value="PNK3P"/>
</dbReference>
<dbReference type="PANTHER" id="PTHR12083">
    <property type="entry name" value="BIFUNCTIONAL POLYNUCLEOTIDE PHOSPHATASE/KINASE"/>
    <property type="match status" value="1"/>
</dbReference>
<dbReference type="SUPFAM" id="SSF56784">
    <property type="entry name" value="HAD-like"/>
    <property type="match status" value="1"/>
</dbReference>
<dbReference type="AlphaFoldDB" id="W1P9H5"/>
<dbReference type="GO" id="GO:0006281">
    <property type="term" value="P:DNA repair"/>
    <property type="evidence" value="ECO:0000318"/>
    <property type="project" value="GO_Central"/>
</dbReference>
<dbReference type="GO" id="GO:0008270">
    <property type="term" value="F:zinc ion binding"/>
    <property type="evidence" value="ECO:0007669"/>
    <property type="project" value="UniProtKB-KW"/>
</dbReference>
<dbReference type="GO" id="GO:0005634">
    <property type="term" value="C:nucleus"/>
    <property type="evidence" value="ECO:0007669"/>
    <property type="project" value="UniProtKB-SubCell"/>
</dbReference>
<comment type="subcellular location">
    <subcellularLocation>
        <location evidence="1">Nucleus</location>
    </subcellularLocation>
</comment>
<dbReference type="GO" id="GO:0046403">
    <property type="term" value="F:polynucleotide 3'-phosphatase activity"/>
    <property type="evidence" value="ECO:0000318"/>
    <property type="project" value="GO_Central"/>
</dbReference>
<dbReference type="EMBL" id="KI394195">
    <property type="protein sequence ID" value="ERN04578.1"/>
    <property type="molecule type" value="Genomic_DNA"/>
</dbReference>
<proteinExistence type="predicted"/>
<dbReference type="eggNOG" id="KOG2134">
    <property type="taxonomic scope" value="Eukaryota"/>
</dbReference>
<evidence type="ECO:0000313" key="8">
    <source>
        <dbReference type="Proteomes" id="UP000017836"/>
    </source>
</evidence>
<dbReference type="Gene3D" id="3.40.50.1000">
    <property type="entry name" value="HAD superfamily/HAD-like"/>
    <property type="match status" value="1"/>
</dbReference>
<dbReference type="InterPro" id="IPR006549">
    <property type="entry name" value="HAD-SF_hydro_IIIA"/>
</dbReference>
<evidence type="ECO:0000313" key="7">
    <source>
        <dbReference type="EMBL" id="ERN04578.1"/>
    </source>
</evidence>
<dbReference type="Pfam" id="PF00645">
    <property type="entry name" value="zf-PARP"/>
    <property type="match status" value="1"/>
</dbReference>
<dbReference type="InterPro" id="IPR023214">
    <property type="entry name" value="HAD_sf"/>
</dbReference>
<accession>W1P9H5</accession>
<dbReference type="InterPro" id="IPR036412">
    <property type="entry name" value="HAD-like_sf"/>
</dbReference>
<dbReference type="GO" id="GO:0003677">
    <property type="term" value="F:DNA binding"/>
    <property type="evidence" value="ECO:0007669"/>
    <property type="project" value="InterPro"/>
</dbReference>
<evidence type="ECO:0000256" key="2">
    <source>
        <dbReference type="ARBA" id="ARBA00022723"/>
    </source>
</evidence>
<dbReference type="NCBIfam" id="TIGR01662">
    <property type="entry name" value="HAD-SF-IIIA"/>
    <property type="match status" value="1"/>
</dbReference>
<dbReference type="eggNOG" id="KOG1037">
    <property type="taxonomic scope" value="Eukaryota"/>
</dbReference>
<name>W1P9H5_AMBTC</name>
<evidence type="ECO:0000259" key="6">
    <source>
        <dbReference type="PROSITE" id="PS50064"/>
    </source>
</evidence>
<evidence type="ECO:0000256" key="4">
    <source>
        <dbReference type="ARBA" id="ARBA00022833"/>
    </source>
</evidence>
<gene>
    <name evidence="7" type="ORF">AMTR_s00075p00081460</name>
</gene>
<dbReference type="InterPro" id="IPR006551">
    <property type="entry name" value="Polynucleotide_phosphatase"/>
</dbReference>
<dbReference type="Pfam" id="PF08645">
    <property type="entry name" value="PNK3P"/>
    <property type="match status" value="1"/>
</dbReference>
<dbReference type="OMA" id="GMWWLMT"/>
<feature type="domain" description="PARP-type" evidence="6">
    <location>
        <begin position="5"/>
        <end position="86"/>
    </location>
</feature>
<keyword evidence="2" id="KW-0479">Metal-binding</keyword>
<dbReference type="HOGENOM" id="CLU_029975_0_0_1"/>
<dbReference type="Gramene" id="ERN04578">
    <property type="protein sequence ID" value="ERN04578"/>
    <property type="gene ID" value="AMTR_s00075p00081460"/>
</dbReference>
<dbReference type="STRING" id="13333.W1P9H5"/>
<dbReference type="Gene3D" id="3.30.1740.10">
    <property type="entry name" value="Zinc finger, PARP-type"/>
    <property type="match status" value="1"/>
</dbReference>
<dbReference type="FunFam" id="3.40.50.1000:FF:000198">
    <property type="entry name" value="Bifunctional polynucleotide phosphatase/kinase"/>
    <property type="match status" value="1"/>
</dbReference>
<reference evidence="8" key="1">
    <citation type="journal article" date="2013" name="Science">
        <title>The Amborella genome and the evolution of flowering plants.</title>
        <authorList>
            <consortium name="Amborella Genome Project"/>
        </authorList>
    </citation>
    <scope>NUCLEOTIDE SEQUENCE [LARGE SCALE GENOMIC DNA]</scope>
</reference>
<dbReference type="Proteomes" id="UP000017836">
    <property type="component" value="Unassembled WGS sequence"/>
</dbReference>
<dbReference type="SMART" id="SM01336">
    <property type="entry name" value="zf-PARP"/>
    <property type="match status" value="1"/>
</dbReference>
<dbReference type="PANTHER" id="PTHR12083:SF9">
    <property type="entry name" value="BIFUNCTIONAL POLYNUCLEOTIDE PHOSPHATASE_KINASE"/>
    <property type="match status" value="1"/>
</dbReference>
<organism evidence="7 8">
    <name type="scientific">Amborella trichopoda</name>
    <dbReference type="NCBI Taxonomy" id="13333"/>
    <lineage>
        <taxon>Eukaryota</taxon>
        <taxon>Viridiplantae</taxon>
        <taxon>Streptophyta</taxon>
        <taxon>Embryophyta</taxon>
        <taxon>Tracheophyta</taxon>
        <taxon>Spermatophyta</taxon>
        <taxon>Magnoliopsida</taxon>
        <taxon>Amborellales</taxon>
        <taxon>Amborellaceae</taxon>
        <taxon>Amborella</taxon>
    </lineage>
</organism>
<evidence type="ECO:0000256" key="1">
    <source>
        <dbReference type="ARBA" id="ARBA00004123"/>
    </source>
</evidence>
<dbReference type="PROSITE" id="PS50064">
    <property type="entry name" value="ZF_PARP_2"/>
    <property type="match status" value="1"/>
</dbReference>